<dbReference type="GO" id="GO:0034040">
    <property type="term" value="F:ATPase-coupled lipid transmembrane transporter activity"/>
    <property type="evidence" value="ECO:0007669"/>
    <property type="project" value="TreeGrafter"/>
</dbReference>
<dbReference type="InterPro" id="IPR003439">
    <property type="entry name" value="ABC_transporter-like_ATP-bd"/>
</dbReference>
<dbReference type="SMART" id="SM00382">
    <property type="entry name" value="AAA"/>
    <property type="match status" value="1"/>
</dbReference>
<organism evidence="14 15">
    <name type="scientific">Reticulibacter mediterranei</name>
    <dbReference type="NCBI Taxonomy" id="2778369"/>
    <lineage>
        <taxon>Bacteria</taxon>
        <taxon>Bacillati</taxon>
        <taxon>Chloroflexota</taxon>
        <taxon>Ktedonobacteria</taxon>
        <taxon>Ktedonobacterales</taxon>
        <taxon>Reticulibacteraceae</taxon>
        <taxon>Reticulibacter</taxon>
    </lineage>
</organism>
<evidence type="ECO:0000256" key="2">
    <source>
        <dbReference type="ARBA" id="ARBA00022448"/>
    </source>
</evidence>
<feature type="transmembrane region" description="Helical" evidence="10">
    <location>
        <begin position="268"/>
        <end position="287"/>
    </location>
</feature>
<evidence type="ECO:0000259" key="12">
    <source>
        <dbReference type="PROSITE" id="PS50929"/>
    </source>
</evidence>
<evidence type="ECO:0000256" key="10">
    <source>
        <dbReference type="SAM" id="Phobius"/>
    </source>
</evidence>
<dbReference type="Pfam" id="PF00664">
    <property type="entry name" value="ABC_membrane"/>
    <property type="match status" value="1"/>
</dbReference>
<keyword evidence="6" id="KW-0378">Hydrolase</keyword>
<comment type="caution">
    <text evidence="14">The sequence shown here is derived from an EMBL/GenBank/DDBJ whole genome shotgun (WGS) entry which is preliminary data.</text>
</comment>
<dbReference type="PANTHER" id="PTHR24221">
    <property type="entry name" value="ATP-BINDING CASSETTE SUB-FAMILY B"/>
    <property type="match status" value="1"/>
</dbReference>
<keyword evidence="4 10" id="KW-0812">Transmembrane</keyword>
<keyword evidence="3" id="KW-1003">Cell membrane</keyword>
<feature type="transmembrane region" description="Helical" evidence="10">
    <location>
        <begin position="371"/>
        <end position="394"/>
    </location>
</feature>
<evidence type="ECO:0000259" key="13">
    <source>
        <dbReference type="PROSITE" id="PS50990"/>
    </source>
</evidence>
<keyword evidence="6" id="KW-0645">Protease</keyword>
<dbReference type="SUPFAM" id="SSF90123">
    <property type="entry name" value="ABC transporter transmembrane region"/>
    <property type="match status" value="1"/>
</dbReference>
<feature type="domain" description="Peptidase C39" evidence="13">
    <location>
        <begin position="3"/>
        <end position="122"/>
    </location>
</feature>
<evidence type="ECO:0000256" key="5">
    <source>
        <dbReference type="ARBA" id="ARBA00022741"/>
    </source>
</evidence>
<dbReference type="Gene3D" id="1.20.1560.10">
    <property type="entry name" value="ABC transporter type 1, transmembrane domain"/>
    <property type="match status" value="1"/>
</dbReference>
<keyword evidence="15" id="KW-1185">Reference proteome</keyword>
<feature type="transmembrane region" description="Helical" evidence="10">
    <location>
        <begin position="293"/>
        <end position="314"/>
    </location>
</feature>
<evidence type="ECO:0000259" key="11">
    <source>
        <dbReference type="PROSITE" id="PS50893"/>
    </source>
</evidence>
<dbReference type="Proteomes" id="UP000597444">
    <property type="component" value="Unassembled WGS sequence"/>
</dbReference>
<dbReference type="SUPFAM" id="SSF52540">
    <property type="entry name" value="P-loop containing nucleoside triphosphate hydrolases"/>
    <property type="match status" value="1"/>
</dbReference>
<name>A0A8J3IJF7_9CHLR</name>
<dbReference type="Pfam" id="PF00005">
    <property type="entry name" value="ABC_tran"/>
    <property type="match status" value="1"/>
</dbReference>
<dbReference type="InterPro" id="IPR027417">
    <property type="entry name" value="P-loop_NTPase"/>
</dbReference>
<accession>A0A8J3IJF7</accession>
<dbReference type="GO" id="GO:0016887">
    <property type="term" value="F:ATP hydrolysis activity"/>
    <property type="evidence" value="ECO:0007669"/>
    <property type="project" value="InterPro"/>
</dbReference>
<dbReference type="PROSITE" id="PS50929">
    <property type="entry name" value="ABC_TM1F"/>
    <property type="match status" value="1"/>
</dbReference>
<feature type="domain" description="ABC transmembrane type-1" evidence="12">
    <location>
        <begin position="154"/>
        <end position="434"/>
    </location>
</feature>
<dbReference type="Pfam" id="PF03412">
    <property type="entry name" value="Peptidase_C39"/>
    <property type="match status" value="1"/>
</dbReference>
<evidence type="ECO:0000256" key="1">
    <source>
        <dbReference type="ARBA" id="ARBA00004651"/>
    </source>
</evidence>
<keyword evidence="6" id="KW-0788">Thiol protease</keyword>
<dbReference type="Gene3D" id="3.40.50.300">
    <property type="entry name" value="P-loop containing nucleotide triphosphate hydrolases"/>
    <property type="match status" value="1"/>
</dbReference>
<dbReference type="GO" id="GO:0005524">
    <property type="term" value="F:ATP binding"/>
    <property type="evidence" value="ECO:0007669"/>
    <property type="project" value="UniProtKB-KW"/>
</dbReference>
<keyword evidence="8 10" id="KW-1133">Transmembrane helix</keyword>
<dbReference type="GO" id="GO:0006508">
    <property type="term" value="P:proteolysis"/>
    <property type="evidence" value="ECO:0007669"/>
    <property type="project" value="InterPro"/>
</dbReference>
<feature type="transmembrane region" description="Helical" evidence="10">
    <location>
        <begin position="190"/>
        <end position="218"/>
    </location>
</feature>
<dbReference type="PROSITE" id="PS50990">
    <property type="entry name" value="PEPTIDASE_C39"/>
    <property type="match status" value="1"/>
</dbReference>
<evidence type="ECO:0000313" key="15">
    <source>
        <dbReference type="Proteomes" id="UP000597444"/>
    </source>
</evidence>
<dbReference type="InterPro" id="IPR017871">
    <property type="entry name" value="ABC_transporter-like_CS"/>
</dbReference>
<dbReference type="PANTHER" id="PTHR24221:SF606">
    <property type="entry name" value="COLICIN V SECRETION-PROCESSING ATP-BINDING PROTEIN"/>
    <property type="match status" value="1"/>
</dbReference>
<keyword evidence="9 10" id="KW-0472">Membrane</keyword>
<comment type="subcellular location">
    <subcellularLocation>
        <location evidence="1">Cell membrane</location>
        <topology evidence="1">Multi-pass membrane protein</topology>
    </subcellularLocation>
</comment>
<sequence>MKQMMAVECGAACLAMILNYYGRSISISEVQERCGVGRDGLSALAIVKAARQYGLRVRAISLKKNDFHNVALPAIVHWEFNHFVIVERWSRTHVDLVDPAVGRRRLSAEEFDEGFTGVVITLEPGAQFERRSSQSSLTLWSYMRSLLQMRGVVIQILASSLLLQVLGLGAPLLTAVVVDYIIPTKSTSMLMLFGLGMLLLVITQGATKLLRASLLIYLQTHIDARMMLNFFEHLLSLPYRFFQMRLNGDLLARVQSNIAIRDLLSNQMISTMLDGSTILVYLAVLIAQSRLVAGTTLVIGALQVGLLLLTAPAIRRLTRRDLAAQGKTQGYMNEILAGIATVKAAGAEQRVLDRWTNLFFDEMNISVRRNYLMSVISIILEIIYVLSPLLLLWLGALQVMAGNMSMGTMLALNTLAASFLLPLNSLASSGQMIQVARAHFERIADVIGAEPEQDPQQVQIPPQLTGRIELRNVSFQYDPNTPPILNDISVKIRPGQKVALVGRTGSGKSTLGKLLIGLMTPSKGNILFDGIPLQHMNYQELRRQLGVVLQESFIFSGSVRENIAFNNPALGMEQVVEAAKAAAIHEDIEAMPMGYETLLSEGGSVFSGGQRQRLALARALANQPAVLLLDEATSALDVATERAVEQNVNSLSCTQVVIAHRLSTIRNADLILVLDQGRIVEQGTHELLLRRDGFYARLIKAQVESGEIVAA</sequence>
<dbReference type="PROSITE" id="PS00211">
    <property type="entry name" value="ABC_TRANSPORTER_1"/>
    <property type="match status" value="1"/>
</dbReference>
<evidence type="ECO:0000256" key="6">
    <source>
        <dbReference type="ARBA" id="ARBA00022807"/>
    </source>
</evidence>
<dbReference type="CDD" id="cd18779">
    <property type="entry name" value="ABC_6TM_T1SS_like"/>
    <property type="match status" value="1"/>
</dbReference>
<feature type="domain" description="ABC transporter" evidence="11">
    <location>
        <begin position="468"/>
        <end position="701"/>
    </location>
</feature>
<dbReference type="InterPro" id="IPR003593">
    <property type="entry name" value="AAA+_ATPase"/>
</dbReference>
<evidence type="ECO:0000256" key="7">
    <source>
        <dbReference type="ARBA" id="ARBA00022840"/>
    </source>
</evidence>
<dbReference type="InterPro" id="IPR039421">
    <property type="entry name" value="Type_1_exporter"/>
</dbReference>
<dbReference type="GO" id="GO:0008234">
    <property type="term" value="F:cysteine-type peptidase activity"/>
    <property type="evidence" value="ECO:0007669"/>
    <property type="project" value="UniProtKB-KW"/>
</dbReference>
<dbReference type="GO" id="GO:0005886">
    <property type="term" value="C:plasma membrane"/>
    <property type="evidence" value="ECO:0007669"/>
    <property type="project" value="UniProtKB-SubCell"/>
</dbReference>
<dbReference type="FunFam" id="3.40.50.300:FF:000299">
    <property type="entry name" value="ABC transporter ATP-binding protein/permease"/>
    <property type="match status" value="1"/>
</dbReference>
<evidence type="ECO:0000256" key="4">
    <source>
        <dbReference type="ARBA" id="ARBA00022692"/>
    </source>
</evidence>
<evidence type="ECO:0000256" key="3">
    <source>
        <dbReference type="ARBA" id="ARBA00022475"/>
    </source>
</evidence>
<dbReference type="Gene3D" id="3.90.70.10">
    <property type="entry name" value="Cysteine proteinases"/>
    <property type="match status" value="1"/>
</dbReference>
<reference evidence="14" key="1">
    <citation type="submission" date="2020-10" db="EMBL/GenBank/DDBJ databases">
        <title>Taxonomic study of unclassified bacteria belonging to the class Ktedonobacteria.</title>
        <authorList>
            <person name="Yabe S."/>
            <person name="Wang C.M."/>
            <person name="Zheng Y."/>
            <person name="Sakai Y."/>
            <person name="Cavaletti L."/>
            <person name="Monciardini P."/>
            <person name="Donadio S."/>
        </authorList>
    </citation>
    <scope>NUCLEOTIDE SEQUENCE</scope>
    <source>
        <strain evidence="14">ID150040</strain>
    </source>
</reference>
<dbReference type="AlphaFoldDB" id="A0A8J3IJF7"/>
<proteinExistence type="predicted"/>
<dbReference type="EMBL" id="BNJK01000001">
    <property type="protein sequence ID" value="GHO92427.1"/>
    <property type="molecule type" value="Genomic_DNA"/>
</dbReference>
<evidence type="ECO:0000256" key="9">
    <source>
        <dbReference type="ARBA" id="ARBA00023136"/>
    </source>
</evidence>
<protein>
    <submittedName>
        <fullName evidence="14">NHLP family bacteriocin export ABC transporter peptidase/permease/ATPase</fullName>
    </submittedName>
</protein>
<keyword evidence="2" id="KW-0813">Transport</keyword>
<dbReference type="InterPro" id="IPR011527">
    <property type="entry name" value="ABC1_TM_dom"/>
</dbReference>
<dbReference type="InterPro" id="IPR036640">
    <property type="entry name" value="ABC1_TM_sf"/>
</dbReference>
<evidence type="ECO:0000313" key="14">
    <source>
        <dbReference type="EMBL" id="GHO92427.1"/>
    </source>
</evidence>
<evidence type="ECO:0000256" key="8">
    <source>
        <dbReference type="ARBA" id="ARBA00022989"/>
    </source>
</evidence>
<dbReference type="PROSITE" id="PS50893">
    <property type="entry name" value="ABC_TRANSPORTER_2"/>
    <property type="match status" value="1"/>
</dbReference>
<dbReference type="InterPro" id="IPR005074">
    <property type="entry name" value="Peptidase_C39"/>
</dbReference>
<gene>
    <name evidence="14" type="ORF">KSF_024750</name>
</gene>
<keyword evidence="5" id="KW-0547">Nucleotide-binding</keyword>
<keyword evidence="7" id="KW-0067">ATP-binding</keyword>
<feature type="transmembrane region" description="Helical" evidence="10">
    <location>
        <begin position="152"/>
        <end position="178"/>
    </location>
</feature>
<dbReference type="GO" id="GO:0140359">
    <property type="term" value="F:ABC-type transporter activity"/>
    <property type="evidence" value="ECO:0007669"/>
    <property type="project" value="InterPro"/>
</dbReference>